<dbReference type="InterPro" id="IPR001647">
    <property type="entry name" value="HTH_TetR"/>
</dbReference>
<keyword evidence="2 4" id="KW-0238">DNA-binding</keyword>
<dbReference type="SUPFAM" id="SSF48498">
    <property type="entry name" value="Tetracyclin repressor-like, C-terminal domain"/>
    <property type="match status" value="1"/>
</dbReference>
<comment type="caution">
    <text evidence="6">The sequence shown here is derived from an EMBL/GenBank/DDBJ whole genome shotgun (WGS) entry which is preliminary data.</text>
</comment>
<name>A0A3A6PLG9_9BACL</name>
<proteinExistence type="predicted"/>
<dbReference type="GO" id="GO:0045892">
    <property type="term" value="P:negative regulation of DNA-templated transcription"/>
    <property type="evidence" value="ECO:0007669"/>
    <property type="project" value="InterPro"/>
</dbReference>
<dbReference type="RefSeq" id="WP_120114316.1">
    <property type="nucleotide sequence ID" value="NZ_QXQB01000008.1"/>
</dbReference>
<dbReference type="SUPFAM" id="SSF46689">
    <property type="entry name" value="Homeodomain-like"/>
    <property type="match status" value="1"/>
</dbReference>
<dbReference type="PRINTS" id="PR00455">
    <property type="entry name" value="HTHTETR"/>
</dbReference>
<gene>
    <name evidence="6" type="ORF">D3P09_25780</name>
</gene>
<dbReference type="PROSITE" id="PS01081">
    <property type="entry name" value="HTH_TETR_1"/>
    <property type="match status" value="1"/>
</dbReference>
<organism evidence="6 7">
    <name type="scientific">Paenibacillus pinisoli</name>
    <dbReference type="NCBI Taxonomy" id="1276110"/>
    <lineage>
        <taxon>Bacteria</taxon>
        <taxon>Bacillati</taxon>
        <taxon>Bacillota</taxon>
        <taxon>Bacilli</taxon>
        <taxon>Bacillales</taxon>
        <taxon>Paenibacillaceae</taxon>
        <taxon>Paenibacillus</taxon>
    </lineage>
</organism>
<feature type="DNA-binding region" description="H-T-H motif" evidence="4">
    <location>
        <begin position="32"/>
        <end position="51"/>
    </location>
</feature>
<evidence type="ECO:0000256" key="2">
    <source>
        <dbReference type="ARBA" id="ARBA00023125"/>
    </source>
</evidence>
<accession>A0A3A6PLG9</accession>
<evidence type="ECO:0000256" key="3">
    <source>
        <dbReference type="ARBA" id="ARBA00023163"/>
    </source>
</evidence>
<keyword evidence="7" id="KW-1185">Reference proteome</keyword>
<dbReference type="InterPro" id="IPR013571">
    <property type="entry name" value="Tscrpt_reg_QacR_C"/>
</dbReference>
<dbReference type="Gene3D" id="1.10.357.10">
    <property type="entry name" value="Tetracycline Repressor, domain 2"/>
    <property type="match status" value="1"/>
</dbReference>
<dbReference type="PANTHER" id="PTHR30055">
    <property type="entry name" value="HTH-TYPE TRANSCRIPTIONAL REGULATOR RUTR"/>
    <property type="match status" value="1"/>
</dbReference>
<evidence type="ECO:0000256" key="1">
    <source>
        <dbReference type="ARBA" id="ARBA00023015"/>
    </source>
</evidence>
<dbReference type="InterPro" id="IPR009057">
    <property type="entry name" value="Homeodomain-like_sf"/>
</dbReference>
<evidence type="ECO:0000313" key="6">
    <source>
        <dbReference type="EMBL" id="RJX36923.1"/>
    </source>
</evidence>
<keyword evidence="3" id="KW-0804">Transcription</keyword>
<dbReference type="Gene3D" id="1.10.10.60">
    <property type="entry name" value="Homeodomain-like"/>
    <property type="match status" value="1"/>
</dbReference>
<feature type="domain" description="HTH tetR-type" evidence="5">
    <location>
        <begin position="9"/>
        <end position="69"/>
    </location>
</feature>
<dbReference type="FunFam" id="1.10.10.60:FF:000141">
    <property type="entry name" value="TetR family transcriptional regulator"/>
    <property type="match status" value="1"/>
</dbReference>
<dbReference type="InterPro" id="IPR036271">
    <property type="entry name" value="Tet_transcr_reg_TetR-rel_C_sf"/>
</dbReference>
<sequence length="199" mass="22608">MNKKKTQSEETKSRIVEAANILFSQRGYHAASIEDIASATGVSKANIYYHFKSKEGLFLTLLDQFEAEWKALWAEQEKLYDSTTDMLNGMIEAGLERGFHHPLNRAAREFFEEAWGKSEEGCRQIAIKTGENRAFYQSLIQRGVESGEFRPVNTSDLGRILEGMFRGLGDSSRDLSLEEAIRLYRVALDALLYGIRARD</sequence>
<dbReference type="AlphaFoldDB" id="A0A3A6PLG9"/>
<evidence type="ECO:0000256" key="4">
    <source>
        <dbReference type="PROSITE-ProRule" id="PRU00335"/>
    </source>
</evidence>
<protein>
    <submittedName>
        <fullName evidence="6">TetR/AcrR family transcriptional regulator</fullName>
    </submittedName>
</protein>
<dbReference type="Pfam" id="PF08360">
    <property type="entry name" value="TetR_C_5"/>
    <property type="match status" value="1"/>
</dbReference>
<dbReference type="Proteomes" id="UP000267798">
    <property type="component" value="Unassembled WGS sequence"/>
</dbReference>
<dbReference type="PANTHER" id="PTHR30055:SF211">
    <property type="entry name" value="TRANSCRIPTIONAL REGULATOR, TETR FAMILY"/>
    <property type="match status" value="1"/>
</dbReference>
<evidence type="ECO:0000259" key="5">
    <source>
        <dbReference type="PROSITE" id="PS50977"/>
    </source>
</evidence>
<evidence type="ECO:0000313" key="7">
    <source>
        <dbReference type="Proteomes" id="UP000267798"/>
    </source>
</evidence>
<dbReference type="EMBL" id="QXQB01000008">
    <property type="protein sequence ID" value="RJX36923.1"/>
    <property type="molecule type" value="Genomic_DNA"/>
</dbReference>
<dbReference type="GO" id="GO:0003700">
    <property type="term" value="F:DNA-binding transcription factor activity"/>
    <property type="evidence" value="ECO:0007669"/>
    <property type="project" value="InterPro"/>
</dbReference>
<dbReference type="InterPro" id="IPR023772">
    <property type="entry name" value="DNA-bd_HTH_TetR-type_CS"/>
</dbReference>
<keyword evidence="1" id="KW-0805">Transcription regulation</keyword>
<dbReference type="InterPro" id="IPR050109">
    <property type="entry name" value="HTH-type_TetR-like_transc_reg"/>
</dbReference>
<dbReference type="OrthoDB" id="9785164at2"/>
<reference evidence="6 7" key="1">
    <citation type="submission" date="2018-09" db="EMBL/GenBank/DDBJ databases">
        <title>Paenibacillus aracenensis nov. sp. isolated from a cave in southern Spain.</title>
        <authorList>
            <person name="Jurado V."/>
            <person name="Gutierrez-Patricio S."/>
            <person name="Gonzalez-Pimentel J.L."/>
            <person name="Miller A.Z."/>
            <person name="Laiz L."/>
            <person name="Saiz-Jimenez C."/>
        </authorList>
    </citation>
    <scope>NUCLEOTIDE SEQUENCE [LARGE SCALE GENOMIC DNA]</scope>
    <source>
        <strain evidence="6 7">JCM 19203</strain>
    </source>
</reference>
<dbReference type="Pfam" id="PF00440">
    <property type="entry name" value="TetR_N"/>
    <property type="match status" value="1"/>
</dbReference>
<dbReference type="GO" id="GO:0000976">
    <property type="term" value="F:transcription cis-regulatory region binding"/>
    <property type="evidence" value="ECO:0007669"/>
    <property type="project" value="TreeGrafter"/>
</dbReference>
<dbReference type="PROSITE" id="PS50977">
    <property type="entry name" value="HTH_TETR_2"/>
    <property type="match status" value="1"/>
</dbReference>